<protein>
    <submittedName>
        <fullName evidence="1">Uncharacterized protein</fullName>
    </submittedName>
</protein>
<proteinExistence type="predicted"/>
<organism evidence="1 2">
    <name type="scientific">Rotaria sordida</name>
    <dbReference type="NCBI Taxonomy" id="392033"/>
    <lineage>
        <taxon>Eukaryota</taxon>
        <taxon>Metazoa</taxon>
        <taxon>Spiralia</taxon>
        <taxon>Gnathifera</taxon>
        <taxon>Rotifera</taxon>
        <taxon>Eurotatoria</taxon>
        <taxon>Bdelloidea</taxon>
        <taxon>Philodinida</taxon>
        <taxon>Philodinidae</taxon>
        <taxon>Rotaria</taxon>
    </lineage>
</organism>
<evidence type="ECO:0000313" key="1">
    <source>
        <dbReference type="EMBL" id="CAF1580375.1"/>
    </source>
</evidence>
<evidence type="ECO:0000313" key="2">
    <source>
        <dbReference type="Proteomes" id="UP000663889"/>
    </source>
</evidence>
<sequence>MNKERLFTWQKITSFFQSSNTLHRYQLYSNEDYLQLPIELISPLSKNTLACESGPDVGLVDIARHQKKGILKV</sequence>
<accession>A0A815Z586</accession>
<comment type="caution">
    <text evidence="1">The sequence shown here is derived from an EMBL/GenBank/DDBJ whole genome shotgun (WGS) entry which is preliminary data.</text>
</comment>
<feature type="non-terminal residue" evidence="1">
    <location>
        <position position="1"/>
    </location>
</feature>
<name>A0A815Z586_9BILA</name>
<dbReference type="EMBL" id="CAJNOU010018471">
    <property type="protein sequence ID" value="CAF1580375.1"/>
    <property type="molecule type" value="Genomic_DNA"/>
</dbReference>
<reference evidence="1" key="1">
    <citation type="submission" date="2021-02" db="EMBL/GenBank/DDBJ databases">
        <authorList>
            <person name="Nowell W R."/>
        </authorList>
    </citation>
    <scope>NUCLEOTIDE SEQUENCE</scope>
</reference>
<dbReference type="AlphaFoldDB" id="A0A815Z586"/>
<gene>
    <name evidence="1" type="ORF">SEV965_LOCUS39864</name>
</gene>
<dbReference type="Proteomes" id="UP000663889">
    <property type="component" value="Unassembled WGS sequence"/>
</dbReference>